<dbReference type="PANTHER" id="PTHR46312">
    <property type="entry name" value="NACHT DOMAIN-CONTAINING PROTEIN"/>
    <property type="match status" value="1"/>
</dbReference>
<dbReference type="InterPro" id="IPR027897">
    <property type="entry name" value="DUF4559"/>
</dbReference>
<comment type="caution">
    <text evidence="2">The sequence shown here is derived from an EMBL/GenBank/DDBJ whole genome shotgun (WGS) entry which is preliminary data.</text>
</comment>
<sequence>MASYTHIFQNEETTNWFKACIALNITKKGLSSFVDQEIQKVHTAVGKGCGSCSMDNLIKQKQRCPTGFCNQVQTKIEIQHRFRRPSWQNTKVQQWATDHWEIAKCFCPPDGYLNVRSVQKTDFNGVISIMSNCVHFDTCVSFNISPKPPTPPCILTKARQIGRDVRHTSDCKVTDVVLQDYFQTLTTLLTDSTFLAQDRSASQAVTKLLQLQTDRLAITQTELSALLQDAKTSLEESQQISVEAGKNISQELIRALVQIKGALTHCLLVIDERTQRGIARIASAEQDAITHIAQVSVNCEKENLESKEKEFLQQLIEHYETNLSFVPLSPLVTSNDRNIRDFYIPPKVIVVSKNATHVDSYRDMFFRGETLHRRLYLLGEPGVGKSTFVTRLVLDWASKTILTDTQETSFYDVDTLQDFHFVFFVTLRDTPHQREVVAMIKEQIIDIILTEENRENAYTILQHIMKQRKCLVVLDGLDEWADPNGKLAVPLLASIHSQCTLLIATRPWKMTDERIKDSQIDITLEVEGIGDPFMLSDMIIGCIVHTGVNEKRAKFRRMYKRETMDVRPPILLDVLRFPMMIALIVCVWLDGIHLEGSLAEIYSLMLDCLLKKVNFKQSCGNPWAFYCFRKTKYLQQNIDALKALSRAAFFLLFSDRQWSVVFSGEKVLQYLSSEQKAFALSAGVLSERKRPSFIVRESELSFVHKSMQEFLSAIYIAIQPSAINDVISTYFEKHTNARKDVSLVFKFLCGLNIDAAYKLSFLMNEHYNYDPLDHGFRDLILAGFKEAKLNKQSTNNVCLYITDFNFRDGNFLIMPKTDVDDLTFLLLKNKSNVRSVEFSYRSNELSIADLNDILLSSAHCLENLHIQGTFRVCPKIENKVEVLSTLLKSKLPRLKSLTLHSEVTSSLFADIPISPVIECIDVGNMSFSSTSLRNMLVKLLALNHPVTCKVNAIHVISDEEVLTRSSKKTTFYQKKSADKATDITLECFGCSQGLYEAVRGMPIKHLTIKGITHSKLLFQTLLTLTDLQDLNISTMDLCDEAYVPHSVHQITLAPIMCSFTSLIHLFEQLLKFHHPVKCLLDVFYIHGHTMPLVPLCHSTKQYEYSRRQRQNCTPDLLCKNEIYGRMRCVINILESKTTDFHARHMFLKNPYFERLPIESKLISLQDDLQNVYNFIQYTGINYHVIYICKTSREKSLVSSTTIYTQISESKNMCEMSSFRLRCNQEDSLQLIDALHHVQIYVRCLTVVGVENIELISHKLSAFTEMTKLRILSYKLCFTSSLLRSILWNLSKFMQIIDCLIVFPLEESLEYLPVKEELEELENVKCIEVGTKTGRFFDYYMEDNDSSIDNHSMIMKDNWSTECLYVNIALRFNG</sequence>
<dbReference type="InterPro" id="IPR027417">
    <property type="entry name" value="P-loop_NTPase"/>
</dbReference>
<organism evidence="2 3">
    <name type="scientific">Dreissena polymorpha</name>
    <name type="common">Zebra mussel</name>
    <name type="synonym">Mytilus polymorpha</name>
    <dbReference type="NCBI Taxonomy" id="45954"/>
    <lineage>
        <taxon>Eukaryota</taxon>
        <taxon>Metazoa</taxon>
        <taxon>Spiralia</taxon>
        <taxon>Lophotrochozoa</taxon>
        <taxon>Mollusca</taxon>
        <taxon>Bivalvia</taxon>
        <taxon>Autobranchia</taxon>
        <taxon>Heteroconchia</taxon>
        <taxon>Euheterodonta</taxon>
        <taxon>Imparidentia</taxon>
        <taxon>Neoheterodontei</taxon>
        <taxon>Myida</taxon>
        <taxon>Dreissenoidea</taxon>
        <taxon>Dreissenidae</taxon>
        <taxon>Dreissena</taxon>
    </lineage>
</organism>
<name>A0A9D3Y0M4_DREPO</name>
<dbReference type="Proteomes" id="UP000828390">
    <property type="component" value="Unassembled WGS sequence"/>
</dbReference>
<dbReference type="PANTHER" id="PTHR46312:SF2">
    <property type="entry name" value="NUCLEOTIDE-BINDING OLIGOMERIZATION DOMAIN-CONTAINING PROTEIN 2-LIKE"/>
    <property type="match status" value="1"/>
</dbReference>
<keyword evidence="3" id="KW-1185">Reference proteome</keyword>
<reference evidence="2" key="1">
    <citation type="journal article" date="2019" name="bioRxiv">
        <title>The Genome of the Zebra Mussel, Dreissena polymorpha: A Resource for Invasive Species Research.</title>
        <authorList>
            <person name="McCartney M.A."/>
            <person name="Auch B."/>
            <person name="Kono T."/>
            <person name="Mallez S."/>
            <person name="Zhang Y."/>
            <person name="Obille A."/>
            <person name="Becker A."/>
            <person name="Abrahante J.E."/>
            <person name="Garbe J."/>
            <person name="Badalamenti J.P."/>
            <person name="Herman A."/>
            <person name="Mangelson H."/>
            <person name="Liachko I."/>
            <person name="Sullivan S."/>
            <person name="Sone E.D."/>
            <person name="Koren S."/>
            <person name="Silverstein K.A.T."/>
            <person name="Beckman K.B."/>
            <person name="Gohl D.M."/>
        </authorList>
    </citation>
    <scope>NUCLEOTIDE SEQUENCE</scope>
    <source>
        <strain evidence="2">Duluth1</strain>
        <tissue evidence="2">Whole animal</tissue>
    </source>
</reference>
<gene>
    <name evidence="2" type="ORF">DPMN_192298</name>
</gene>
<protein>
    <recommendedName>
        <fullName evidence="1">NACHT domain-containing protein</fullName>
    </recommendedName>
</protein>
<evidence type="ECO:0000313" key="3">
    <source>
        <dbReference type="Proteomes" id="UP000828390"/>
    </source>
</evidence>
<feature type="domain" description="NACHT" evidence="1">
    <location>
        <begin position="373"/>
        <end position="479"/>
    </location>
</feature>
<dbReference type="Pfam" id="PF15112">
    <property type="entry name" value="DUF4559"/>
    <property type="match status" value="1"/>
</dbReference>
<accession>A0A9D3Y0M4</accession>
<dbReference type="Gene3D" id="3.40.50.300">
    <property type="entry name" value="P-loop containing nucleotide triphosphate hydrolases"/>
    <property type="match status" value="1"/>
</dbReference>
<dbReference type="Pfam" id="PF05729">
    <property type="entry name" value="NACHT"/>
    <property type="match status" value="1"/>
</dbReference>
<evidence type="ECO:0000313" key="2">
    <source>
        <dbReference type="EMBL" id="KAH3691767.1"/>
    </source>
</evidence>
<dbReference type="PROSITE" id="PS50837">
    <property type="entry name" value="NACHT"/>
    <property type="match status" value="1"/>
</dbReference>
<proteinExistence type="predicted"/>
<dbReference type="CDD" id="cd00882">
    <property type="entry name" value="Ras_like_GTPase"/>
    <property type="match status" value="1"/>
</dbReference>
<dbReference type="InterPro" id="IPR007111">
    <property type="entry name" value="NACHT_NTPase"/>
</dbReference>
<evidence type="ECO:0000259" key="1">
    <source>
        <dbReference type="PROSITE" id="PS50837"/>
    </source>
</evidence>
<dbReference type="EMBL" id="JAIWYP010000030">
    <property type="protein sequence ID" value="KAH3691767.1"/>
    <property type="molecule type" value="Genomic_DNA"/>
</dbReference>
<dbReference type="SUPFAM" id="SSF52540">
    <property type="entry name" value="P-loop containing nucleoside triphosphate hydrolases"/>
    <property type="match status" value="1"/>
</dbReference>
<reference evidence="2" key="2">
    <citation type="submission" date="2020-11" db="EMBL/GenBank/DDBJ databases">
        <authorList>
            <person name="McCartney M.A."/>
            <person name="Auch B."/>
            <person name="Kono T."/>
            <person name="Mallez S."/>
            <person name="Becker A."/>
            <person name="Gohl D.M."/>
            <person name="Silverstein K.A.T."/>
            <person name="Koren S."/>
            <person name="Bechman K.B."/>
            <person name="Herman A."/>
            <person name="Abrahante J.E."/>
            <person name="Garbe J."/>
        </authorList>
    </citation>
    <scope>NUCLEOTIDE SEQUENCE</scope>
    <source>
        <strain evidence="2">Duluth1</strain>
        <tissue evidence="2">Whole animal</tissue>
    </source>
</reference>